<sequence length="448" mass="49147">MAKKKNSSNKILYILGAVVIVLILVAVVGKSQGWVGQKKAIQVEIAKAERATIIEKVSASGSVQPVVEVKISPEVPGEIIRLAVEEGDSVSKGDFLVKVRPDNFISALERARANLNQQKANLEDAKARTARAEATYKRNELEFNRQKKLYQEKVISEADFQLAEANYNVAKQDLASAKQNVEAAKFVVQSAQASVNEAAENLRLTEIESPMNGIVSKLDVEEGETVVGTSQMQGTEMLRIADLTNMEVRVDVNENDIIRINNGDTAIIDVDSYSYMDKTFKGVVTQIANTANDKTSADAVTEFEVRIKILNSSYQDLVQEKGMKYPFRPGMTASVDILTETKRDILTVPLAAVTTRKAESGEGEGDEASGEEQLLDQELDEVVFKVVDGAAKKTIVKTGISDFERIEILEGIAEGEEVISGPFLAVSKRLNDGDNVEEEEQKEEKEED</sequence>
<dbReference type="InterPro" id="IPR050465">
    <property type="entry name" value="UPF0194_transport"/>
</dbReference>
<comment type="caution">
    <text evidence="8">The sequence shown here is derived from an EMBL/GenBank/DDBJ whole genome shotgun (WGS) entry which is preliminary data.</text>
</comment>
<evidence type="ECO:0000313" key="8">
    <source>
        <dbReference type="EMBL" id="RED95581.1"/>
    </source>
</evidence>
<feature type="coiled-coil region" evidence="3">
    <location>
        <begin position="105"/>
        <end position="208"/>
    </location>
</feature>
<evidence type="ECO:0000313" key="9">
    <source>
        <dbReference type="Proteomes" id="UP000256779"/>
    </source>
</evidence>
<feature type="domain" description="AprE-like beta-barrel" evidence="7">
    <location>
        <begin position="247"/>
        <end position="339"/>
    </location>
</feature>
<feature type="region of interest" description="Disordered" evidence="4">
    <location>
        <begin position="429"/>
        <end position="448"/>
    </location>
</feature>
<dbReference type="OrthoDB" id="9809068at2"/>
<gene>
    <name evidence="8" type="ORF">C7460_11730</name>
</gene>
<dbReference type="Gene3D" id="1.10.287.470">
    <property type="entry name" value="Helix hairpin bin"/>
    <property type="match status" value="1"/>
</dbReference>
<feature type="transmembrane region" description="Helical" evidence="5">
    <location>
        <begin position="12"/>
        <end position="29"/>
    </location>
</feature>
<dbReference type="GO" id="GO:0030313">
    <property type="term" value="C:cell envelope"/>
    <property type="evidence" value="ECO:0007669"/>
    <property type="project" value="UniProtKB-SubCell"/>
</dbReference>
<dbReference type="Gene3D" id="2.40.30.170">
    <property type="match status" value="1"/>
</dbReference>
<keyword evidence="9" id="KW-1185">Reference proteome</keyword>
<evidence type="ECO:0000256" key="3">
    <source>
        <dbReference type="SAM" id="Coils"/>
    </source>
</evidence>
<feature type="compositionally biased region" description="Acidic residues" evidence="4">
    <location>
        <begin position="434"/>
        <end position="448"/>
    </location>
</feature>
<dbReference type="InterPro" id="IPR058625">
    <property type="entry name" value="MdtA-like_BSH"/>
</dbReference>
<evidence type="ECO:0000259" key="6">
    <source>
        <dbReference type="Pfam" id="PF25917"/>
    </source>
</evidence>
<dbReference type="Pfam" id="PF26002">
    <property type="entry name" value="Beta-barrel_AprE"/>
    <property type="match status" value="1"/>
</dbReference>
<organism evidence="8 9">
    <name type="scientific">Marinoscillum furvescens DSM 4134</name>
    <dbReference type="NCBI Taxonomy" id="1122208"/>
    <lineage>
        <taxon>Bacteria</taxon>
        <taxon>Pseudomonadati</taxon>
        <taxon>Bacteroidota</taxon>
        <taxon>Cytophagia</taxon>
        <taxon>Cytophagales</taxon>
        <taxon>Reichenbachiellaceae</taxon>
        <taxon>Marinoscillum</taxon>
    </lineage>
</organism>
<dbReference type="Pfam" id="PF25917">
    <property type="entry name" value="BSH_RND"/>
    <property type="match status" value="1"/>
</dbReference>
<evidence type="ECO:0000259" key="7">
    <source>
        <dbReference type="Pfam" id="PF26002"/>
    </source>
</evidence>
<evidence type="ECO:0000256" key="5">
    <source>
        <dbReference type="SAM" id="Phobius"/>
    </source>
</evidence>
<dbReference type="Gene3D" id="2.40.420.20">
    <property type="match status" value="1"/>
</dbReference>
<dbReference type="AlphaFoldDB" id="A0A3D9L094"/>
<dbReference type="Gene3D" id="2.40.50.100">
    <property type="match status" value="1"/>
</dbReference>
<comment type="subcellular location">
    <subcellularLocation>
        <location evidence="1">Cell envelope</location>
    </subcellularLocation>
</comment>
<dbReference type="EMBL" id="QREG01000017">
    <property type="protein sequence ID" value="RED95581.1"/>
    <property type="molecule type" value="Genomic_DNA"/>
</dbReference>
<keyword evidence="5" id="KW-0472">Membrane</keyword>
<dbReference type="Proteomes" id="UP000256779">
    <property type="component" value="Unassembled WGS sequence"/>
</dbReference>
<name>A0A3D9L094_MARFU</name>
<keyword evidence="2 3" id="KW-0175">Coiled coil</keyword>
<accession>A0A3D9L094</accession>
<protein>
    <submittedName>
        <fullName evidence="8">HlyD family secretion protein</fullName>
    </submittedName>
</protein>
<evidence type="ECO:0000256" key="1">
    <source>
        <dbReference type="ARBA" id="ARBA00004196"/>
    </source>
</evidence>
<keyword evidence="5" id="KW-0812">Transmembrane</keyword>
<evidence type="ECO:0000256" key="4">
    <source>
        <dbReference type="SAM" id="MobiDB-lite"/>
    </source>
</evidence>
<dbReference type="PANTHER" id="PTHR32347:SF14">
    <property type="entry name" value="EFFLUX SYSTEM COMPONENT YKNX-RELATED"/>
    <property type="match status" value="1"/>
</dbReference>
<dbReference type="PANTHER" id="PTHR32347">
    <property type="entry name" value="EFFLUX SYSTEM COMPONENT YKNX-RELATED"/>
    <property type="match status" value="1"/>
</dbReference>
<keyword evidence="5" id="KW-1133">Transmembrane helix</keyword>
<reference evidence="8 9" key="1">
    <citation type="submission" date="2018-07" db="EMBL/GenBank/DDBJ databases">
        <title>Genomic Encyclopedia of Type Strains, Phase IV (KMG-IV): sequencing the most valuable type-strain genomes for metagenomic binning, comparative biology and taxonomic classification.</title>
        <authorList>
            <person name="Goeker M."/>
        </authorList>
    </citation>
    <scope>NUCLEOTIDE SEQUENCE [LARGE SCALE GENOMIC DNA]</scope>
    <source>
        <strain evidence="8 9">DSM 4134</strain>
    </source>
</reference>
<proteinExistence type="predicted"/>
<evidence type="ECO:0000256" key="2">
    <source>
        <dbReference type="ARBA" id="ARBA00023054"/>
    </source>
</evidence>
<dbReference type="RefSeq" id="WP_115869220.1">
    <property type="nucleotide sequence ID" value="NZ_QREG01000017.1"/>
</dbReference>
<dbReference type="SUPFAM" id="SSF111369">
    <property type="entry name" value="HlyD-like secretion proteins"/>
    <property type="match status" value="1"/>
</dbReference>
<dbReference type="InterPro" id="IPR058982">
    <property type="entry name" value="Beta-barrel_AprE"/>
</dbReference>
<feature type="domain" description="Multidrug resistance protein MdtA-like barrel-sandwich hybrid" evidence="6">
    <location>
        <begin position="69"/>
        <end position="229"/>
    </location>
</feature>